<evidence type="ECO:0000256" key="7">
    <source>
        <dbReference type="ARBA" id="ARBA00023136"/>
    </source>
</evidence>
<comment type="similarity">
    <text evidence="2">Belongs to the G-protein coupled receptor 4 family.</text>
</comment>
<keyword evidence="7 10" id="KW-0472">Membrane</keyword>
<organism evidence="11 12">
    <name type="scientific">Fistulina hepatica ATCC 64428</name>
    <dbReference type="NCBI Taxonomy" id="1128425"/>
    <lineage>
        <taxon>Eukaryota</taxon>
        <taxon>Fungi</taxon>
        <taxon>Dikarya</taxon>
        <taxon>Basidiomycota</taxon>
        <taxon>Agaricomycotina</taxon>
        <taxon>Agaricomycetes</taxon>
        <taxon>Agaricomycetidae</taxon>
        <taxon>Agaricales</taxon>
        <taxon>Fistulinaceae</taxon>
        <taxon>Fistulina</taxon>
    </lineage>
</organism>
<keyword evidence="8 11" id="KW-0675">Receptor</keyword>
<dbReference type="GO" id="GO:0000750">
    <property type="term" value="P:pheromone-dependent signal transduction involved in conjugation with cellular fusion"/>
    <property type="evidence" value="ECO:0007669"/>
    <property type="project" value="TreeGrafter"/>
</dbReference>
<feature type="non-terminal residue" evidence="11">
    <location>
        <position position="294"/>
    </location>
</feature>
<dbReference type="Proteomes" id="UP000054144">
    <property type="component" value="Unassembled WGS sequence"/>
</dbReference>
<name>A0A0D7A1C8_9AGAR</name>
<evidence type="ECO:0000256" key="8">
    <source>
        <dbReference type="ARBA" id="ARBA00023170"/>
    </source>
</evidence>
<dbReference type="PRINTS" id="PR00899">
    <property type="entry name" value="GPCRSTE3"/>
</dbReference>
<keyword evidence="6" id="KW-0297">G-protein coupled receptor</keyword>
<accession>A0A0D7A1C8</accession>
<feature type="transmembrane region" description="Helical" evidence="10">
    <location>
        <begin position="108"/>
        <end position="128"/>
    </location>
</feature>
<dbReference type="InterPro" id="IPR001499">
    <property type="entry name" value="GPCR_STE3"/>
</dbReference>
<dbReference type="OrthoDB" id="2874149at2759"/>
<keyword evidence="9" id="KW-0807">Transducer</keyword>
<evidence type="ECO:0000313" key="11">
    <source>
        <dbReference type="EMBL" id="KIY44535.1"/>
    </source>
</evidence>
<reference evidence="11 12" key="1">
    <citation type="journal article" date="2015" name="Fungal Genet. Biol.">
        <title>Evolution of novel wood decay mechanisms in Agaricales revealed by the genome sequences of Fistulina hepatica and Cylindrobasidium torrendii.</title>
        <authorList>
            <person name="Floudas D."/>
            <person name="Held B.W."/>
            <person name="Riley R."/>
            <person name="Nagy L.G."/>
            <person name="Koehler G."/>
            <person name="Ransdell A.S."/>
            <person name="Younus H."/>
            <person name="Chow J."/>
            <person name="Chiniquy J."/>
            <person name="Lipzen A."/>
            <person name="Tritt A."/>
            <person name="Sun H."/>
            <person name="Haridas S."/>
            <person name="LaButti K."/>
            <person name="Ohm R.A."/>
            <person name="Kues U."/>
            <person name="Blanchette R.A."/>
            <person name="Grigoriev I.V."/>
            <person name="Minto R.E."/>
            <person name="Hibbett D.S."/>
        </authorList>
    </citation>
    <scope>NUCLEOTIDE SEQUENCE [LARGE SCALE GENOMIC DNA]</scope>
    <source>
        <strain evidence="11 12">ATCC 64428</strain>
    </source>
</reference>
<feature type="transmembrane region" description="Helical" evidence="10">
    <location>
        <begin position="6"/>
        <end position="23"/>
    </location>
</feature>
<evidence type="ECO:0000256" key="5">
    <source>
        <dbReference type="ARBA" id="ARBA00022989"/>
    </source>
</evidence>
<feature type="transmembrane region" description="Helical" evidence="10">
    <location>
        <begin position="198"/>
        <end position="221"/>
    </location>
</feature>
<dbReference type="Pfam" id="PF02076">
    <property type="entry name" value="STE3"/>
    <property type="match status" value="1"/>
</dbReference>
<comment type="subcellular location">
    <subcellularLocation>
        <location evidence="1">Membrane</location>
        <topology evidence="1">Multi-pass membrane protein</topology>
    </subcellularLocation>
</comment>
<evidence type="ECO:0000256" key="9">
    <source>
        <dbReference type="ARBA" id="ARBA00023224"/>
    </source>
</evidence>
<proteinExistence type="inferred from homology"/>
<evidence type="ECO:0000256" key="1">
    <source>
        <dbReference type="ARBA" id="ARBA00004141"/>
    </source>
</evidence>
<gene>
    <name evidence="11" type="ORF">FISHEDRAFT_26538</name>
</gene>
<evidence type="ECO:0000256" key="4">
    <source>
        <dbReference type="ARBA" id="ARBA00022692"/>
    </source>
</evidence>
<evidence type="ECO:0000256" key="2">
    <source>
        <dbReference type="ARBA" id="ARBA00011085"/>
    </source>
</evidence>
<dbReference type="PANTHER" id="PTHR28097:SF1">
    <property type="entry name" value="PHEROMONE A FACTOR RECEPTOR"/>
    <property type="match status" value="1"/>
</dbReference>
<keyword evidence="12" id="KW-1185">Reference proteome</keyword>
<keyword evidence="4 10" id="KW-0812">Transmembrane</keyword>
<feature type="transmembrane region" description="Helical" evidence="10">
    <location>
        <begin position="264"/>
        <end position="282"/>
    </location>
</feature>
<evidence type="ECO:0000256" key="6">
    <source>
        <dbReference type="ARBA" id="ARBA00023040"/>
    </source>
</evidence>
<keyword evidence="5 10" id="KW-1133">Transmembrane helix</keyword>
<evidence type="ECO:0000256" key="10">
    <source>
        <dbReference type="SAM" id="Phobius"/>
    </source>
</evidence>
<dbReference type="GO" id="GO:0005886">
    <property type="term" value="C:plasma membrane"/>
    <property type="evidence" value="ECO:0007669"/>
    <property type="project" value="TreeGrafter"/>
</dbReference>
<feature type="transmembrane region" description="Helical" evidence="10">
    <location>
        <begin position="67"/>
        <end position="87"/>
    </location>
</feature>
<keyword evidence="3" id="KW-0589">Pheromone response</keyword>
<dbReference type="EMBL" id="KN882089">
    <property type="protein sequence ID" value="KIY44535.1"/>
    <property type="molecule type" value="Genomic_DNA"/>
</dbReference>
<dbReference type="PANTHER" id="PTHR28097">
    <property type="entry name" value="PHEROMONE A FACTOR RECEPTOR"/>
    <property type="match status" value="1"/>
</dbReference>
<dbReference type="CDD" id="cd14966">
    <property type="entry name" value="7tmD_STE3"/>
    <property type="match status" value="1"/>
</dbReference>
<dbReference type="GO" id="GO:0004932">
    <property type="term" value="F:mating-type factor pheromone receptor activity"/>
    <property type="evidence" value="ECO:0007669"/>
    <property type="project" value="InterPro"/>
</dbReference>
<dbReference type="AlphaFoldDB" id="A0A0D7A1C8"/>
<evidence type="ECO:0000313" key="12">
    <source>
        <dbReference type="Proteomes" id="UP000054144"/>
    </source>
</evidence>
<evidence type="ECO:0000256" key="3">
    <source>
        <dbReference type="ARBA" id="ARBA00022507"/>
    </source>
</evidence>
<feature type="transmembrane region" description="Helical" evidence="10">
    <location>
        <begin position="148"/>
        <end position="178"/>
    </location>
</feature>
<sequence length="294" mass="33905">MKYPELPLFAFLTAFLVLIPIPWHWRARNVATLSIIAWLFVVNFIYGVNALLWADNVEIKAVVWCDIATKIVVGASFALPLGTLCVCKHLEAISSTRHVHVDLKRRMIFEGVMCFGIPMVFMALHYIVQGHRFDIVEDIGCSATIYFSIPAILIIWFPQLLFATITFIYAAIAIHHFVQRRAVLAFRAGASGLTASRYIRLIAMSVTEMAWVTAFSALNLWSNVTATGLRPYTSWAYVHSDFSRIDNEYIRALIPDWYWRRIMLFWWLMPASAIIFFLFFGFGQEATKEYRRVW</sequence>
<feature type="transmembrane region" description="Helical" evidence="10">
    <location>
        <begin position="30"/>
        <end position="47"/>
    </location>
</feature>
<protein>
    <submittedName>
        <fullName evidence="11">Fungal pheromone STE3G-protein-coupled receptor</fullName>
    </submittedName>
</protein>